<comment type="caution">
    <text evidence="1">The sequence shown here is derived from an EMBL/GenBank/DDBJ whole genome shotgun (WGS) entry which is preliminary data.</text>
</comment>
<dbReference type="Proteomes" id="UP001206206">
    <property type="component" value="Unassembled WGS sequence"/>
</dbReference>
<gene>
    <name evidence="1" type="ORF">NON19_26910</name>
</gene>
<organism evidence="1 2">
    <name type="scientific">Streptantibioticus rubrisoli</name>
    <dbReference type="NCBI Taxonomy" id="1387313"/>
    <lineage>
        <taxon>Bacteria</taxon>
        <taxon>Bacillati</taxon>
        <taxon>Actinomycetota</taxon>
        <taxon>Actinomycetes</taxon>
        <taxon>Kitasatosporales</taxon>
        <taxon>Streptomycetaceae</taxon>
        <taxon>Streptantibioticus</taxon>
    </lineage>
</organism>
<name>A0ABT1PJL6_9ACTN</name>
<evidence type="ECO:0000313" key="2">
    <source>
        <dbReference type="Proteomes" id="UP001206206"/>
    </source>
</evidence>
<dbReference type="RefSeq" id="WP_255931709.1">
    <property type="nucleotide sequence ID" value="NZ_JANFNH010000044.1"/>
</dbReference>
<dbReference type="Pfam" id="PF19979">
    <property type="entry name" value="DUF6415"/>
    <property type="match status" value="1"/>
</dbReference>
<protein>
    <submittedName>
        <fullName evidence="1">DUF6415 family natural product biosynthesis protein</fullName>
    </submittedName>
</protein>
<dbReference type="EMBL" id="JANFNH010000044">
    <property type="protein sequence ID" value="MCQ4045566.1"/>
    <property type="molecule type" value="Genomic_DNA"/>
</dbReference>
<reference evidence="1 2" key="1">
    <citation type="submission" date="2022-06" db="EMBL/GenBank/DDBJ databases">
        <title>Draft genome sequence of type strain Streptomyces rubrisoli DSM 42083.</title>
        <authorList>
            <person name="Duangmal K."/>
            <person name="Klaysubun C."/>
        </authorList>
    </citation>
    <scope>NUCLEOTIDE SEQUENCE [LARGE SCALE GENOMIC DNA]</scope>
    <source>
        <strain evidence="1 2">DSM 42083</strain>
    </source>
</reference>
<sequence>MNAESPPDRMPVPVLGVGGERAIAETVEAVLGERRAAYPRHEETEELVLTLRGHLMRLIPEVEALACAQPKDDLCRILALAAIAEARRKLRGDTGTGLASAVRHAEQLARACRALLLHHKRLTA</sequence>
<accession>A0ABT1PJL6</accession>
<evidence type="ECO:0000313" key="1">
    <source>
        <dbReference type="EMBL" id="MCQ4045566.1"/>
    </source>
</evidence>
<proteinExistence type="predicted"/>
<dbReference type="InterPro" id="IPR046300">
    <property type="entry name" value="DUF6415"/>
</dbReference>
<keyword evidence="2" id="KW-1185">Reference proteome</keyword>